<proteinExistence type="predicted"/>
<evidence type="ECO:0000313" key="2">
    <source>
        <dbReference type="Proteomes" id="UP000191987"/>
    </source>
</evidence>
<protein>
    <submittedName>
        <fullName evidence="1">Uncharacterized protein</fullName>
    </submittedName>
</protein>
<name>A0A1S7S823_9HYPH</name>
<accession>A0A1S7S823</accession>
<gene>
    <name evidence="1" type="ORF">AGR7C_pTi0218</name>
</gene>
<dbReference type="AlphaFoldDB" id="A0A1S7S823"/>
<reference evidence="1 2" key="1">
    <citation type="submission" date="2016-01" db="EMBL/GenBank/DDBJ databases">
        <authorList>
            <person name="Oliw E.H."/>
        </authorList>
    </citation>
    <scope>NUCLEOTIDE SEQUENCE [LARGE SCALE GENOMIC DNA]</scope>
    <source>
        <strain evidence="1 2">Zutra 3-1</strain>
    </source>
</reference>
<organism evidence="1 2">
    <name type="scientific">Agrobacterium deltaense Zutra 3/1</name>
    <dbReference type="NCBI Taxonomy" id="1183427"/>
    <lineage>
        <taxon>Bacteria</taxon>
        <taxon>Pseudomonadati</taxon>
        <taxon>Pseudomonadota</taxon>
        <taxon>Alphaproteobacteria</taxon>
        <taxon>Hyphomicrobiales</taxon>
        <taxon>Rhizobiaceae</taxon>
        <taxon>Rhizobium/Agrobacterium group</taxon>
        <taxon>Agrobacterium</taxon>
    </lineage>
</organism>
<dbReference type="EMBL" id="FBWG01000050">
    <property type="protein sequence ID" value="CUX64029.1"/>
    <property type="molecule type" value="Genomic_DNA"/>
</dbReference>
<sequence>MAVINGLVHWCTKNGGIGCQTMPELDICESRCNHHLIIKFRYPALKPYLYFCLFLLNRPDLNMAYTLAYRHAINHLRGDPTWKF</sequence>
<evidence type="ECO:0000313" key="1">
    <source>
        <dbReference type="EMBL" id="CUX64029.1"/>
    </source>
</evidence>
<dbReference type="Proteomes" id="UP000191987">
    <property type="component" value="Unassembled WGS sequence"/>
</dbReference>